<sequence>MVKVIVIKTSGDLFTAVKTLSRIRRRLPKMVRKGMMRWGKILVRDMKLSLRRVSMTFKGVSEGRGIRWEPGKTSNVGYLFMRREYLALDHMRPHWVSVKRSRTVLLAWAKQAIIPNIKTRARMVEKRELNRFGIYVKPHPQDFLEFHASNFEFEYQTSSSRFGVENFELGLWWYG</sequence>
<evidence type="ECO:0000313" key="1">
    <source>
        <dbReference type="EMBL" id="KKM25256.1"/>
    </source>
</evidence>
<feature type="non-terminal residue" evidence="1">
    <location>
        <position position="175"/>
    </location>
</feature>
<proteinExistence type="predicted"/>
<dbReference type="AlphaFoldDB" id="A0A0F9ICE3"/>
<dbReference type="EMBL" id="LAZR01012752">
    <property type="protein sequence ID" value="KKM25256.1"/>
    <property type="molecule type" value="Genomic_DNA"/>
</dbReference>
<accession>A0A0F9ICE3</accession>
<protein>
    <submittedName>
        <fullName evidence="1">Uncharacterized protein</fullName>
    </submittedName>
</protein>
<name>A0A0F9ICE3_9ZZZZ</name>
<reference evidence="1" key="1">
    <citation type="journal article" date="2015" name="Nature">
        <title>Complex archaea that bridge the gap between prokaryotes and eukaryotes.</title>
        <authorList>
            <person name="Spang A."/>
            <person name="Saw J.H."/>
            <person name="Jorgensen S.L."/>
            <person name="Zaremba-Niedzwiedzka K."/>
            <person name="Martijn J."/>
            <person name="Lind A.E."/>
            <person name="van Eijk R."/>
            <person name="Schleper C."/>
            <person name="Guy L."/>
            <person name="Ettema T.J."/>
        </authorList>
    </citation>
    <scope>NUCLEOTIDE SEQUENCE</scope>
</reference>
<organism evidence="1">
    <name type="scientific">marine sediment metagenome</name>
    <dbReference type="NCBI Taxonomy" id="412755"/>
    <lineage>
        <taxon>unclassified sequences</taxon>
        <taxon>metagenomes</taxon>
        <taxon>ecological metagenomes</taxon>
    </lineage>
</organism>
<comment type="caution">
    <text evidence="1">The sequence shown here is derived from an EMBL/GenBank/DDBJ whole genome shotgun (WGS) entry which is preliminary data.</text>
</comment>
<gene>
    <name evidence="1" type="ORF">LCGC14_1596770</name>
</gene>